<reference evidence="1" key="1">
    <citation type="submission" date="2023-07" db="EMBL/GenBank/DDBJ databases">
        <authorList>
            <person name="Kim M."/>
        </authorList>
    </citation>
    <scope>NUCLEOTIDE SEQUENCE</scope>
    <source>
        <strain evidence="1">BIUV-7</strain>
    </source>
</reference>
<dbReference type="Pfam" id="PF06108">
    <property type="entry name" value="DUF952"/>
    <property type="match status" value="1"/>
</dbReference>
<organism evidence="1 2">
    <name type="scientific">Sphingomonas natans</name>
    <dbReference type="NCBI Taxonomy" id="3063330"/>
    <lineage>
        <taxon>Bacteria</taxon>
        <taxon>Pseudomonadati</taxon>
        <taxon>Pseudomonadota</taxon>
        <taxon>Alphaproteobacteria</taxon>
        <taxon>Sphingomonadales</taxon>
        <taxon>Sphingomonadaceae</taxon>
        <taxon>Sphingomonas</taxon>
    </lineage>
</organism>
<comment type="caution">
    <text evidence="1">The sequence shown here is derived from an EMBL/GenBank/DDBJ whole genome shotgun (WGS) entry which is preliminary data.</text>
</comment>
<protein>
    <submittedName>
        <fullName evidence="1">DUF952 domain-containing protein</fullName>
    </submittedName>
</protein>
<gene>
    <name evidence="1" type="ORF">Q4F19_10110</name>
</gene>
<dbReference type="RefSeq" id="WP_303542183.1">
    <property type="nucleotide sequence ID" value="NZ_JAUOTP010000004.1"/>
</dbReference>
<dbReference type="Proteomes" id="UP001169764">
    <property type="component" value="Unassembled WGS sequence"/>
</dbReference>
<evidence type="ECO:0000313" key="1">
    <source>
        <dbReference type="EMBL" id="MDO6414732.1"/>
    </source>
</evidence>
<accession>A0ABT8Y9S6</accession>
<keyword evidence="2" id="KW-1185">Reference proteome</keyword>
<sequence length="116" mass="12572">MPEPIAYKVLTTEQMEMLEHESSFAGAPIDLADGYIHLSTAAQLTETVDKHFAGQDGLHLAAVDLDALGDAIRWEESRGGQLFPHLYGQPLSLETILAYGPLEREADGTIRLPVAG</sequence>
<evidence type="ECO:0000313" key="2">
    <source>
        <dbReference type="Proteomes" id="UP001169764"/>
    </source>
</evidence>
<name>A0ABT8Y9S6_9SPHN</name>
<dbReference type="PANTHER" id="PTHR34129:SF1">
    <property type="entry name" value="DUF952 DOMAIN-CONTAINING PROTEIN"/>
    <property type="match status" value="1"/>
</dbReference>
<dbReference type="PANTHER" id="PTHR34129">
    <property type="entry name" value="BLR1139 PROTEIN"/>
    <property type="match status" value="1"/>
</dbReference>
<dbReference type="EMBL" id="JAUOTP010000004">
    <property type="protein sequence ID" value="MDO6414732.1"/>
    <property type="molecule type" value="Genomic_DNA"/>
</dbReference>
<dbReference type="InterPro" id="IPR009297">
    <property type="entry name" value="DUF952"/>
</dbReference>
<dbReference type="Gene3D" id="3.20.170.20">
    <property type="entry name" value="Protein of unknown function DUF952"/>
    <property type="match status" value="1"/>
</dbReference>
<dbReference type="SUPFAM" id="SSF56399">
    <property type="entry name" value="ADP-ribosylation"/>
    <property type="match status" value="1"/>
</dbReference>
<proteinExistence type="predicted"/>